<evidence type="ECO:0000256" key="9">
    <source>
        <dbReference type="SAM" id="MobiDB-lite"/>
    </source>
</evidence>
<reference evidence="11" key="1">
    <citation type="journal article" date="2015" name="J. Biotechnol.">
        <title>The structure of the Cyberlindnera jadinii genome and its relation to Candida utilis analyzed by the occurrence of single nucleotide polymorphisms.</title>
        <authorList>
            <person name="Rupp O."/>
            <person name="Brinkrolf K."/>
            <person name="Buerth C."/>
            <person name="Kunigo M."/>
            <person name="Schneider J."/>
            <person name="Jaenicke S."/>
            <person name="Goesmann A."/>
            <person name="Puehler A."/>
            <person name="Jaeger K.-E."/>
            <person name="Ernst J.F."/>
        </authorList>
    </citation>
    <scope>NUCLEOTIDE SEQUENCE [LARGE SCALE GENOMIC DNA]</scope>
    <source>
        <strain evidence="11">ATCC 18201 / CBS 1600 / BCRC 20928 / JCM 3617 / NBRC 0987 / NRRL Y-1542</strain>
    </source>
</reference>
<keyword evidence="5 8" id="KW-0804">Transcription</keyword>
<proteinExistence type="inferred from homology"/>
<dbReference type="Proteomes" id="UP000038830">
    <property type="component" value="Unassembled WGS sequence"/>
</dbReference>
<accession>A0A0H5C8L0</accession>
<evidence type="ECO:0000256" key="2">
    <source>
        <dbReference type="ARBA" id="ARBA00005635"/>
    </source>
</evidence>
<dbReference type="PANTHER" id="PTHR13114:SF7">
    <property type="entry name" value="MEDIATOR OF RNA POLYMERASE II TRANSCRIPTION SUBUNIT 17"/>
    <property type="match status" value="1"/>
</dbReference>
<dbReference type="AlphaFoldDB" id="A0A0H5C8L0"/>
<dbReference type="Pfam" id="PF10156">
    <property type="entry name" value="Med17"/>
    <property type="match status" value="1"/>
</dbReference>
<keyword evidence="6 8" id="KW-0539">Nucleus</keyword>
<evidence type="ECO:0000256" key="7">
    <source>
        <dbReference type="ARBA" id="ARBA00032014"/>
    </source>
</evidence>
<protein>
    <recommendedName>
        <fullName evidence="3 8">Mediator of RNA polymerase II transcription subunit 17</fullName>
    </recommendedName>
    <alternativeName>
        <fullName evidence="7 8">Mediator complex subunit 17</fullName>
    </alternativeName>
</protein>
<comment type="function">
    <text evidence="8">Component of the Mediator complex, a coactivator involved in the regulated transcription of nearly all RNA polymerase II-dependent genes. Mediator functions as a bridge to convey information from gene-specific regulatory proteins to the basal RNA polymerase II transcription machinery. Mediator is recruited to promoters by direct interactions with regulatory proteins and serves as a scaffold for the assembly of a functional preinitiation complex with RNA polymerase II and the general transcription factors.</text>
</comment>
<feature type="region of interest" description="Disordered" evidence="9">
    <location>
        <begin position="63"/>
        <end position="88"/>
    </location>
</feature>
<dbReference type="GO" id="GO:0070847">
    <property type="term" value="C:core mediator complex"/>
    <property type="evidence" value="ECO:0007669"/>
    <property type="project" value="TreeGrafter"/>
</dbReference>
<evidence type="ECO:0000256" key="3">
    <source>
        <dbReference type="ARBA" id="ARBA00019610"/>
    </source>
</evidence>
<keyword evidence="4 8" id="KW-0805">Transcription regulation</keyword>
<name>A0A0H5C8L0_CYBJN</name>
<dbReference type="GO" id="GO:0006357">
    <property type="term" value="P:regulation of transcription by RNA polymerase II"/>
    <property type="evidence" value="ECO:0007669"/>
    <property type="project" value="InterPro"/>
</dbReference>
<dbReference type="GO" id="GO:0016592">
    <property type="term" value="C:mediator complex"/>
    <property type="evidence" value="ECO:0007669"/>
    <property type="project" value="InterPro"/>
</dbReference>
<evidence type="ECO:0000313" key="11">
    <source>
        <dbReference type="Proteomes" id="UP000038830"/>
    </source>
</evidence>
<sequence>MEGQLKDIPLTLDSKLVDEHVDPFLLDEDKLSLPQLIKRIIHEHHPFVNITEHDLELEINGKDVATPSPQSLDDGAEGSDVDTGPLSVSSQNERFYKDKNEALKHISMALNESSLSLDFVSLLISCVRPAAGTISMSAHLKKFVPPGSFNSDLVQSTVTPQAKEEQFKEEKIIGQGWKLSSLEASSDTLHNAGARLSEEVHREKIFWDTIKKNFNNKEILYKTRDKVTGKRVFAVKYGYADSGSTYRVKGSVMLKPMDGSLELVPIVEGKKTVVDGNRVVRVRIWGKRDGEDELIGESKSRMDEKLKSDGSIRSKIEKLRYFIFEEELFNQLMDEAVGLIAYNVKIESETKISIESHDEMTEVEYVEYVDEAEDEDTSMNGVAERSENNRAELFATYLRLMLTLKHKENLESKSQPTVLKSSNTRTLLKPYSLLLKPLVGRFRHQDAADGVYNLLKTLTTAESKLQVKKYCNITTDQLKQDPFKKISTPGLTAFQARFTGALTVRVDVDSFDFVNYVIHTKATFQGKPVLSTKFEDVAQLEECLKWLMDVYK</sequence>
<comment type="subunit">
    <text evidence="8">Component of the Mediator complex.</text>
</comment>
<dbReference type="EMBL" id="CDQK01000006">
    <property type="protein sequence ID" value="CEP24636.1"/>
    <property type="molecule type" value="Genomic_DNA"/>
</dbReference>
<evidence type="ECO:0000256" key="1">
    <source>
        <dbReference type="ARBA" id="ARBA00004123"/>
    </source>
</evidence>
<evidence type="ECO:0000256" key="5">
    <source>
        <dbReference type="ARBA" id="ARBA00023163"/>
    </source>
</evidence>
<organism evidence="10 11">
    <name type="scientific">Cyberlindnera jadinii (strain ATCC 18201 / CBS 1600 / BCRC 20928 / JCM 3617 / NBRC 0987 / NRRL Y-1542)</name>
    <name type="common">Torula yeast</name>
    <name type="synonym">Candida utilis</name>
    <dbReference type="NCBI Taxonomy" id="983966"/>
    <lineage>
        <taxon>Eukaryota</taxon>
        <taxon>Fungi</taxon>
        <taxon>Dikarya</taxon>
        <taxon>Ascomycota</taxon>
        <taxon>Saccharomycotina</taxon>
        <taxon>Saccharomycetes</taxon>
        <taxon>Phaffomycetales</taxon>
        <taxon>Phaffomycetaceae</taxon>
        <taxon>Cyberlindnera</taxon>
    </lineage>
</organism>
<evidence type="ECO:0000256" key="8">
    <source>
        <dbReference type="RuleBase" id="RU364140"/>
    </source>
</evidence>
<dbReference type="GO" id="GO:0003712">
    <property type="term" value="F:transcription coregulator activity"/>
    <property type="evidence" value="ECO:0007669"/>
    <property type="project" value="InterPro"/>
</dbReference>
<comment type="subcellular location">
    <subcellularLocation>
        <location evidence="1 8">Nucleus</location>
    </subcellularLocation>
</comment>
<evidence type="ECO:0000313" key="10">
    <source>
        <dbReference type="EMBL" id="CEP24636.1"/>
    </source>
</evidence>
<dbReference type="PANTHER" id="PTHR13114">
    <property type="entry name" value="MEDIATOR OF RNA POLYMERASE II TRANSCRIPTION SUBUNIT 17"/>
    <property type="match status" value="1"/>
</dbReference>
<dbReference type="Gene3D" id="6.10.250.2620">
    <property type="match status" value="1"/>
</dbReference>
<comment type="similarity">
    <text evidence="2 8">Belongs to the Mediator complex subunit 17 family.</text>
</comment>
<dbReference type="InterPro" id="IPR019313">
    <property type="entry name" value="Mediator_Med17"/>
</dbReference>
<evidence type="ECO:0000256" key="6">
    <source>
        <dbReference type="ARBA" id="ARBA00023242"/>
    </source>
</evidence>
<keyword evidence="8" id="KW-0010">Activator</keyword>
<gene>
    <name evidence="8" type="primary">MED17</name>
    <name evidence="10" type="ORF">BN1211_5510</name>
</gene>
<evidence type="ECO:0000256" key="4">
    <source>
        <dbReference type="ARBA" id="ARBA00023015"/>
    </source>
</evidence>